<organism evidence="4 5">
    <name type="scientific">Stigmatella ashevillensis</name>
    <dbReference type="NCBI Taxonomy" id="2995309"/>
    <lineage>
        <taxon>Bacteria</taxon>
        <taxon>Pseudomonadati</taxon>
        <taxon>Myxococcota</taxon>
        <taxon>Myxococcia</taxon>
        <taxon>Myxococcales</taxon>
        <taxon>Cystobacterineae</taxon>
        <taxon>Archangiaceae</taxon>
        <taxon>Stigmatella</taxon>
    </lineage>
</organism>
<dbReference type="Pfam" id="PF13487">
    <property type="entry name" value="HD_5"/>
    <property type="match status" value="1"/>
</dbReference>
<evidence type="ECO:0000256" key="1">
    <source>
        <dbReference type="PROSITE-ProRule" id="PRU00169"/>
    </source>
</evidence>
<dbReference type="InterPro" id="IPR011006">
    <property type="entry name" value="CheY-like_superfamily"/>
</dbReference>
<keyword evidence="5" id="KW-1185">Reference proteome</keyword>
<name>A0ABT5D5A4_9BACT</name>
<dbReference type="RefSeq" id="WP_272136902.1">
    <property type="nucleotide sequence ID" value="NZ_JAQNDM010000002.1"/>
</dbReference>
<protein>
    <submittedName>
        <fullName evidence="4">HD domain-containing protein</fullName>
    </submittedName>
</protein>
<feature type="domain" description="Response regulatory" evidence="2">
    <location>
        <begin position="3"/>
        <end position="115"/>
    </location>
</feature>
<dbReference type="PROSITE" id="PS51832">
    <property type="entry name" value="HD_GYP"/>
    <property type="match status" value="1"/>
</dbReference>
<dbReference type="CDD" id="cd00077">
    <property type="entry name" value="HDc"/>
    <property type="match status" value="1"/>
</dbReference>
<dbReference type="InterPro" id="IPR001789">
    <property type="entry name" value="Sig_transdc_resp-reg_receiver"/>
</dbReference>
<reference evidence="4 5" key="1">
    <citation type="submission" date="2022-11" db="EMBL/GenBank/DDBJ databases">
        <title>Minimal conservation of predation-associated metabolite biosynthetic gene clusters underscores biosynthetic potential of Myxococcota including descriptions for ten novel species: Archangium lansinium sp. nov., Myxococcus landrumus sp. nov., Nannocystis bai.</title>
        <authorList>
            <person name="Ahearne A."/>
            <person name="Stevens C."/>
            <person name="Dowd S."/>
        </authorList>
    </citation>
    <scope>NUCLEOTIDE SEQUENCE [LARGE SCALE GENOMIC DNA]</scope>
    <source>
        <strain evidence="4 5">NCWAL01</strain>
    </source>
</reference>
<dbReference type="Proteomes" id="UP001221838">
    <property type="component" value="Unassembled WGS sequence"/>
</dbReference>
<comment type="caution">
    <text evidence="4">The sequence shown here is derived from an EMBL/GenBank/DDBJ whole genome shotgun (WGS) entry which is preliminary data.</text>
</comment>
<evidence type="ECO:0000313" key="4">
    <source>
        <dbReference type="EMBL" id="MDC0708852.1"/>
    </source>
</evidence>
<gene>
    <name evidence="4" type="ORF">POL68_10280</name>
</gene>
<dbReference type="SUPFAM" id="SSF109604">
    <property type="entry name" value="HD-domain/PDEase-like"/>
    <property type="match status" value="1"/>
</dbReference>
<dbReference type="Gene3D" id="3.40.50.2300">
    <property type="match status" value="1"/>
</dbReference>
<accession>A0ABT5D5A4</accession>
<dbReference type="SMART" id="SM00471">
    <property type="entry name" value="HDc"/>
    <property type="match status" value="1"/>
</dbReference>
<dbReference type="InterPro" id="IPR003607">
    <property type="entry name" value="HD/PDEase_dom"/>
</dbReference>
<dbReference type="Pfam" id="PF00072">
    <property type="entry name" value="Response_reg"/>
    <property type="match status" value="1"/>
</dbReference>
<dbReference type="EMBL" id="JAQNDM010000002">
    <property type="protein sequence ID" value="MDC0708852.1"/>
    <property type="molecule type" value="Genomic_DNA"/>
</dbReference>
<dbReference type="PROSITE" id="PS50110">
    <property type="entry name" value="RESPONSE_REGULATORY"/>
    <property type="match status" value="1"/>
</dbReference>
<dbReference type="InterPro" id="IPR052020">
    <property type="entry name" value="Cyclic_di-GMP/3'3'-cGAMP_PDE"/>
</dbReference>
<evidence type="ECO:0000313" key="5">
    <source>
        <dbReference type="Proteomes" id="UP001221838"/>
    </source>
</evidence>
<keyword evidence="1" id="KW-0597">Phosphoprotein</keyword>
<dbReference type="PANTHER" id="PTHR45228">
    <property type="entry name" value="CYCLIC DI-GMP PHOSPHODIESTERASE TM_0186-RELATED"/>
    <property type="match status" value="1"/>
</dbReference>
<proteinExistence type="predicted"/>
<evidence type="ECO:0000259" key="3">
    <source>
        <dbReference type="PROSITE" id="PS51832"/>
    </source>
</evidence>
<dbReference type="InterPro" id="IPR037522">
    <property type="entry name" value="HD_GYP_dom"/>
</dbReference>
<feature type="modified residue" description="4-aspartylphosphate" evidence="1">
    <location>
        <position position="49"/>
    </location>
</feature>
<feature type="domain" description="HD-GYP" evidence="3">
    <location>
        <begin position="149"/>
        <end position="344"/>
    </location>
</feature>
<dbReference type="Gene3D" id="1.10.3210.10">
    <property type="entry name" value="Hypothetical protein af1432"/>
    <property type="match status" value="1"/>
</dbReference>
<sequence length="369" mass="41559">MDRILVVDDDVRILAALSRIFVAEGYEVVTHSDPVQAAREEGFQVVLTDFMMPYLNGIELLGALREKNPRAVRLMLTAAADFRTASEAVNRGEVYRLLGKPWTLSDLTSSVRQAFEHYRLVEMNARLLSEVAEKNEELTVINQSLERHVVERTTGLLDGLISALDYRDTETQWHSRRVSLYARRLAQESGLTGVALDIVEQGALLHDIGKIGVRDSILLKPGPLTPEEWEEMRKHPEFGYRMLAKIPYLHDASLIVLQHQERWDGKGYPEKLSGKSIVVGARIFAIVDALDAITSDRPYRKGRSLQVAKDEIQRCAGTQFDPVLAEAFLRVPDEEWLRIRSDVEAMEADEVRRFGPQAQASLTPLATGT</sequence>
<dbReference type="PANTHER" id="PTHR45228:SF1">
    <property type="entry name" value="CYCLIC DI-GMP PHOSPHODIESTERASE TM_0186"/>
    <property type="match status" value="1"/>
</dbReference>
<dbReference type="SUPFAM" id="SSF52172">
    <property type="entry name" value="CheY-like"/>
    <property type="match status" value="1"/>
</dbReference>
<evidence type="ECO:0000259" key="2">
    <source>
        <dbReference type="PROSITE" id="PS50110"/>
    </source>
</evidence>
<dbReference type="SMART" id="SM00448">
    <property type="entry name" value="REC"/>
    <property type="match status" value="1"/>
</dbReference>